<evidence type="ECO:0000313" key="4">
    <source>
        <dbReference type="EMBL" id="MDT1972959.1"/>
    </source>
</evidence>
<dbReference type="Proteomes" id="UP001249945">
    <property type="component" value="Unassembled WGS sequence"/>
</dbReference>
<dbReference type="Pfam" id="PF13731">
    <property type="entry name" value="WxL"/>
    <property type="match status" value="1"/>
</dbReference>
<feature type="domain" description="WxL" evidence="3">
    <location>
        <begin position="34"/>
        <end position="246"/>
    </location>
</feature>
<reference evidence="4" key="1">
    <citation type="submission" date="2022-04" db="EMBL/GenBank/DDBJ databases">
        <title>Draft genome sequences of lactic acid bacteria (LAB) strains involved in meat spoilage.</title>
        <authorList>
            <person name="Palevich N."/>
        </authorList>
    </citation>
    <scope>NUCLEOTIDE SEQUENCE</scope>
    <source>
        <strain evidence="4">9-14</strain>
    </source>
</reference>
<accession>A0AAW8R5L7</accession>
<dbReference type="AlphaFoldDB" id="A0AAW8R5L7"/>
<feature type="signal peptide" evidence="2">
    <location>
        <begin position="1"/>
        <end position="26"/>
    </location>
</feature>
<comment type="caution">
    <text evidence="4">The sequence shown here is derived from an EMBL/GenBank/DDBJ whole genome shotgun (WGS) entry which is preliminary data.</text>
</comment>
<sequence>MKSSKLIILSMLFSSSVLFGGVSAHAEETPKHGASINSKSTVSFEEDTSLTDPLDPTNPDEKDPITPLDPDDHEPGTNGPLSIDYVSNIRFGLKKASGKNEVYWANLDEVKDSNGTDKEIPNFVQITDKRGVWKGWHLTVTQEKQFYNAAAKESLNGAQMTLMNAVPHSKDGAEAPTVKNPIALAPGVAQDVANAEESKGSGTWSVRFGQDNEEAKQSISLEVPSTTTKAQGEYATTLTWKLTDSPI</sequence>
<feature type="chain" id="PRO_5043768207" evidence="2">
    <location>
        <begin position="27"/>
        <end position="247"/>
    </location>
</feature>
<evidence type="ECO:0000313" key="5">
    <source>
        <dbReference type="Proteomes" id="UP001249945"/>
    </source>
</evidence>
<name>A0AAW8R5L7_CARDV</name>
<gene>
    <name evidence="4" type="ORF">MX635_00955</name>
</gene>
<evidence type="ECO:0000256" key="1">
    <source>
        <dbReference type="SAM" id="MobiDB-lite"/>
    </source>
</evidence>
<proteinExistence type="predicted"/>
<organism evidence="4 5">
    <name type="scientific">Carnobacterium divergens</name>
    <name type="common">Lactobacillus divergens</name>
    <dbReference type="NCBI Taxonomy" id="2748"/>
    <lineage>
        <taxon>Bacteria</taxon>
        <taxon>Bacillati</taxon>
        <taxon>Bacillota</taxon>
        <taxon>Bacilli</taxon>
        <taxon>Lactobacillales</taxon>
        <taxon>Carnobacteriaceae</taxon>
        <taxon>Carnobacterium</taxon>
    </lineage>
</organism>
<dbReference type="InterPro" id="IPR027994">
    <property type="entry name" value="WxL_dom"/>
</dbReference>
<keyword evidence="2" id="KW-0732">Signal</keyword>
<evidence type="ECO:0000259" key="3">
    <source>
        <dbReference type="Pfam" id="PF13731"/>
    </source>
</evidence>
<feature type="region of interest" description="Disordered" evidence="1">
    <location>
        <begin position="27"/>
        <end position="81"/>
    </location>
</feature>
<dbReference type="RefSeq" id="WP_311779768.1">
    <property type="nucleotide sequence ID" value="NZ_JALRMR010000001.1"/>
</dbReference>
<protein>
    <submittedName>
        <fullName evidence="4">WxL domain-containing protein</fullName>
    </submittedName>
</protein>
<evidence type="ECO:0000256" key="2">
    <source>
        <dbReference type="SAM" id="SignalP"/>
    </source>
</evidence>
<dbReference type="EMBL" id="JALRMR010000001">
    <property type="protein sequence ID" value="MDT1972959.1"/>
    <property type="molecule type" value="Genomic_DNA"/>
</dbReference>